<keyword evidence="2" id="KW-0413">Isomerase</keyword>
<dbReference type="EC" id="5.1.1.11" evidence="2"/>
<dbReference type="Proteomes" id="UP000001555">
    <property type="component" value="Unassembled WGS sequence"/>
</dbReference>
<protein>
    <submittedName>
        <fullName evidence="2 3">Peptide synthetase, putative</fullName>
        <ecNumber evidence="2">5.1.1.11</ecNumber>
    </submittedName>
</protein>
<dbReference type="PROSITE" id="PS00455">
    <property type="entry name" value="AMP_BINDING"/>
    <property type="match status" value="1"/>
</dbReference>
<dbReference type="VEuPathDB" id="VectorBase:ISCW011488"/>
<dbReference type="InterPro" id="IPR020845">
    <property type="entry name" value="AMP-binding_CS"/>
</dbReference>
<dbReference type="EMBL" id="DS873396">
    <property type="protein sequence ID" value="EEC14715.1"/>
    <property type="molecule type" value="Genomic_DNA"/>
</dbReference>
<dbReference type="VEuPathDB" id="VectorBase:ISCI011488"/>
<dbReference type="PANTHER" id="PTHR44394">
    <property type="entry name" value="BETA-ALANINE-ACTIVATING ENZYME"/>
    <property type="match status" value="1"/>
</dbReference>
<dbReference type="Gene3D" id="3.40.50.12780">
    <property type="entry name" value="N-terminal domain of ligase-like"/>
    <property type="match status" value="1"/>
</dbReference>
<reference evidence="2 4" key="1">
    <citation type="submission" date="2008-03" db="EMBL/GenBank/DDBJ databases">
        <title>Annotation of Ixodes scapularis.</title>
        <authorList>
            <consortium name="Ixodes scapularis Genome Project Consortium"/>
            <person name="Caler E."/>
            <person name="Hannick L.I."/>
            <person name="Bidwell S."/>
            <person name="Joardar V."/>
            <person name="Thiagarajan M."/>
            <person name="Amedeo P."/>
            <person name="Galinsky K.J."/>
            <person name="Schobel S."/>
            <person name="Inman J."/>
            <person name="Hostetler J."/>
            <person name="Miller J."/>
            <person name="Hammond M."/>
            <person name="Megy K."/>
            <person name="Lawson D."/>
            <person name="Kodira C."/>
            <person name="Sutton G."/>
            <person name="Meyer J."/>
            <person name="Hill C.A."/>
            <person name="Birren B."/>
            <person name="Nene V."/>
            <person name="Collins F."/>
            <person name="Alarcon-Chaidez F."/>
            <person name="Wikel S."/>
            <person name="Strausberg R."/>
        </authorList>
    </citation>
    <scope>NUCLEOTIDE SEQUENCE [LARGE SCALE GENOMIC DNA]</scope>
    <source>
        <strain evidence="4">Wikel</strain>
        <strain evidence="2">Wikel colony</strain>
    </source>
</reference>
<dbReference type="InterPro" id="IPR000873">
    <property type="entry name" value="AMP-dep_synth/lig_dom"/>
</dbReference>
<dbReference type="GO" id="GO:0047462">
    <property type="term" value="F:phenylalanine racemase (ATP-hydrolyzing) activity"/>
    <property type="evidence" value="ECO:0007669"/>
    <property type="project" value="UniProtKB-EC"/>
</dbReference>
<dbReference type="InterPro" id="IPR042099">
    <property type="entry name" value="ANL_N_sf"/>
</dbReference>
<accession>B7Q793</accession>
<feature type="non-terminal residue" evidence="2">
    <location>
        <position position="380"/>
    </location>
</feature>
<dbReference type="SUPFAM" id="SSF56801">
    <property type="entry name" value="Acetyl-CoA synthetase-like"/>
    <property type="match status" value="1"/>
</dbReference>
<keyword evidence="4" id="KW-1185">Reference proteome</keyword>
<dbReference type="EMBL" id="ABJB010870244">
    <property type="status" value="NOT_ANNOTATED_CDS"/>
    <property type="molecule type" value="Genomic_DNA"/>
</dbReference>
<dbReference type="AlphaFoldDB" id="B7Q793"/>
<dbReference type="EMBL" id="ABJB010642967">
    <property type="status" value="NOT_ANNOTATED_CDS"/>
    <property type="molecule type" value="Genomic_DNA"/>
</dbReference>
<feature type="domain" description="AMP-dependent synthetase/ligase" evidence="1">
    <location>
        <begin position="19"/>
        <end position="200"/>
    </location>
</feature>
<reference evidence="3" key="2">
    <citation type="submission" date="2020-05" db="UniProtKB">
        <authorList>
            <consortium name="EnsemblMetazoa"/>
        </authorList>
    </citation>
    <scope>IDENTIFICATION</scope>
    <source>
        <strain evidence="3">wikel</strain>
    </source>
</reference>
<evidence type="ECO:0000259" key="1">
    <source>
        <dbReference type="Pfam" id="PF00501"/>
    </source>
</evidence>
<organism>
    <name type="scientific">Ixodes scapularis</name>
    <name type="common">Black-legged tick</name>
    <name type="synonym">Deer tick</name>
    <dbReference type="NCBI Taxonomy" id="6945"/>
    <lineage>
        <taxon>Eukaryota</taxon>
        <taxon>Metazoa</taxon>
        <taxon>Ecdysozoa</taxon>
        <taxon>Arthropoda</taxon>
        <taxon>Chelicerata</taxon>
        <taxon>Arachnida</taxon>
        <taxon>Acari</taxon>
        <taxon>Parasitiformes</taxon>
        <taxon>Ixodida</taxon>
        <taxon>Ixodoidea</taxon>
        <taxon>Ixodidae</taxon>
        <taxon>Ixodinae</taxon>
        <taxon>Ixodes</taxon>
    </lineage>
</organism>
<gene>
    <name evidence="2" type="ORF">IscW_ISCW011488</name>
</gene>
<dbReference type="VEuPathDB" id="VectorBase:ISCP_004488"/>
<dbReference type="Pfam" id="PF00501">
    <property type="entry name" value="AMP-binding"/>
    <property type="match status" value="1"/>
</dbReference>
<proteinExistence type="predicted"/>
<name>B7Q793_IXOSC</name>
<dbReference type="STRING" id="6945.B7Q793"/>
<dbReference type="HOGENOM" id="CLU_728773_0_0_1"/>
<dbReference type="EMBL" id="ABJB010952024">
    <property type="status" value="NOT_ANNOTATED_CDS"/>
    <property type="molecule type" value="Genomic_DNA"/>
</dbReference>
<dbReference type="EnsemblMetazoa" id="ISCW011488-RA">
    <property type="protein sequence ID" value="ISCW011488-PA"/>
    <property type="gene ID" value="ISCW011488"/>
</dbReference>
<dbReference type="PaxDb" id="6945-B7Q793"/>
<dbReference type="InterPro" id="IPR052091">
    <property type="entry name" value="Beta-ala_Activ/Resist"/>
</dbReference>
<sequence length="380" mass="42088">MVDKLWDNAYVLLAEPHKPRADSEEATPVPGHRIAYVMQTSGTTGEPKTVQVPHRCIVPNILHLRTIFTVSPRDVVFQAAPFTFDPSVVEVFLALTAGATLVMTSEAVKRIPRAVVRLLVESKVTVVQATPSFFSRLGAERVKESLLSRDATLRVLAFGGEACPSVAQLRSWSERGNCTEFYNLYGVTEVSCWATCQRIRLTDSSLQLFISTGGSNRRCLVGEETWRQIGQCQMRNSGDLVHKSGGNLTFLGRRDSIFKYSGRKVNPALLSRKLLDSAVVESCHAHFSKSEGTLFFFVTLPPNGDAEETLTSLKTDLERECTCPLRIIVVHHGLPVTSHGKLDMKALLRYARKRRRTGQTKPDGSVDSVACSRLLATLWN</sequence>
<evidence type="ECO:0000313" key="3">
    <source>
        <dbReference type="EnsemblMetazoa" id="ISCW011488-PA"/>
    </source>
</evidence>
<dbReference type="PANTHER" id="PTHR44394:SF1">
    <property type="entry name" value="BETA-ALANINE-ACTIVATING ENZYME"/>
    <property type="match status" value="1"/>
</dbReference>
<evidence type="ECO:0000313" key="2">
    <source>
        <dbReference type="EMBL" id="EEC14715.1"/>
    </source>
</evidence>
<dbReference type="OrthoDB" id="6478170at2759"/>
<evidence type="ECO:0000313" key="4">
    <source>
        <dbReference type="Proteomes" id="UP000001555"/>
    </source>
</evidence>